<feature type="region of interest" description="Disordered" evidence="1">
    <location>
        <begin position="1"/>
        <end position="49"/>
    </location>
</feature>
<reference evidence="3" key="1">
    <citation type="journal article" date="2008" name="Nat. Genet.">
        <title>The Pristionchus pacificus genome provides a unique perspective on nematode lifestyle and parasitism.</title>
        <authorList>
            <person name="Dieterich C."/>
            <person name="Clifton S.W."/>
            <person name="Schuster L.N."/>
            <person name="Chinwalla A."/>
            <person name="Delehaunty K."/>
            <person name="Dinkelacker I."/>
            <person name="Fulton L."/>
            <person name="Fulton R."/>
            <person name="Godfrey J."/>
            <person name="Minx P."/>
            <person name="Mitreva M."/>
            <person name="Roeseler W."/>
            <person name="Tian H."/>
            <person name="Witte H."/>
            <person name="Yang S.P."/>
            <person name="Wilson R.K."/>
            <person name="Sommer R.J."/>
        </authorList>
    </citation>
    <scope>NUCLEOTIDE SEQUENCE [LARGE SCALE GENOMIC DNA]</scope>
    <source>
        <strain evidence="3">PS312</strain>
    </source>
</reference>
<evidence type="ECO:0000313" key="2">
    <source>
        <dbReference type="EnsemblMetazoa" id="PPA07234.1"/>
    </source>
</evidence>
<protein>
    <submittedName>
        <fullName evidence="2">Uncharacterized protein</fullName>
    </submittedName>
</protein>
<reference evidence="2" key="2">
    <citation type="submission" date="2022-06" db="UniProtKB">
        <authorList>
            <consortium name="EnsemblMetazoa"/>
        </authorList>
    </citation>
    <scope>IDENTIFICATION</scope>
    <source>
        <strain evidence="2">PS312</strain>
    </source>
</reference>
<feature type="compositionally biased region" description="Polar residues" evidence="1">
    <location>
        <begin position="89"/>
        <end position="102"/>
    </location>
</feature>
<dbReference type="AlphaFoldDB" id="A0A8R1U5V0"/>
<feature type="region of interest" description="Disordered" evidence="1">
    <location>
        <begin position="67"/>
        <end position="122"/>
    </location>
</feature>
<feature type="region of interest" description="Disordered" evidence="1">
    <location>
        <begin position="166"/>
        <end position="193"/>
    </location>
</feature>
<feature type="compositionally biased region" description="Low complexity" evidence="1">
    <location>
        <begin position="26"/>
        <end position="43"/>
    </location>
</feature>
<name>A0A8R1U5V0_PRIPA</name>
<evidence type="ECO:0000256" key="1">
    <source>
        <dbReference type="SAM" id="MobiDB-lite"/>
    </source>
</evidence>
<organism evidence="2 3">
    <name type="scientific">Pristionchus pacificus</name>
    <name type="common">Parasitic nematode worm</name>
    <dbReference type="NCBI Taxonomy" id="54126"/>
    <lineage>
        <taxon>Eukaryota</taxon>
        <taxon>Metazoa</taxon>
        <taxon>Ecdysozoa</taxon>
        <taxon>Nematoda</taxon>
        <taxon>Chromadorea</taxon>
        <taxon>Rhabditida</taxon>
        <taxon>Rhabditina</taxon>
        <taxon>Diplogasteromorpha</taxon>
        <taxon>Diplogasteroidea</taxon>
        <taxon>Neodiplogasteridae</taxon>
        <taxon>Pristionchus</taxon>
    </lineage>
</organism>
<feature type="compositionally biased region" description="Basic and acidic residues" evidence="1">
    <location>
        <begin position="72"/>
        <end position="86"/>
    </location>
</feature>
<feature type="compositionally biased region" description="Polar residues" evidence="1">
    <location>
        <begin position="1"/>
        <end position="17"/>
    </location>
</feature>
<proteinExistence type="predicted"/>
<evidence type="ECO:0000313" key="3">
    <source>
        <dbReference type="Proteomes" id="UP000005239"/>
    </source>
</evidence>
<dbReference type="Proteomes" id="UP000005239">
    <property type="component" value="Unassembled WGS sequence"/>
</dbReference>
<gene>
    <name evidence="2" type="primary">WBGene00096788</name>
</gene>
<sequence length="418" mass="45892">MSFNPPSRSQPAPTRSQPAGAGSPHPFASPRPRNASPRPLSSSQLESELNTSQEIIIAAALAVRNSVKKRSMSVDRRDRSLDRSRLDAPTTSTPLRSRSPNAPATEVDSRSTSVPPLTRKTSVRALFTTSTPKPTEKVNNRIFDDEMERSRPTDAELDAAADLRAISQPPPDTPGNMSMTDSQTAGDRSMNDTHMSWGAESCLTIASIRTARGGRSHNGTNAKAAAAARAYWTDLLKCQRDWYIKVTTTRFSSKSASSHVLDAYSELKSSLCSFSPKPDEAVKAMELFAVHNTRLYVFLTERGIPDSATALAEFVHAMLTKYLANPSHMHENDRAWLLTKHILELVVVIPSSTDILLSIKSTISQIQTEFIRIWAASHAERDLRFIAYSLKCLDGIASNLSARINHLVNGIVFGYGEE</sequence>
<feature type="compositionally biased region" description="Polar residues" evidence="1">
    <location>
        <begin position="175"/>
        <end position="186"/>
    </location>
</feature>
<dbReference type="EnsemblMetazoa" id="PPA07234.1">
    <property type="protein sequence ID" value="PPA07234.1"/>
    <property type="gene ID" value="WBGene00096788"/>
</dbReference>
<accession>A0A8R1U5V0</accession>
<keyword evidence="3" id="KW-1185">Reference proteome</keyword>